<name>A0AAW2B307_CULAL</name>
<feature type="transmembrane region" description="Helical" evidence="2">
    <location>
        <begin position="222"/>
        <end position="243"/>
    </location>
</feature>
<feature type="region of interest" description="Disordered" evidence="1">
    <location>
        <begin position="46"/>
        <end position="103"/>
    </location>
</feature>
<keyword evidence="2" id="KW-0812">Transmembrane</keyword>
<feature type="chain" id="PRO_5043486582" evidence="3">
    <location>
        <begin position="23"/>
        <end position="276"/>
    </location>
</feature>
<evidence type="ECO:0000313" key="4">
    <source>
        <dbReference type="EMBL" id="KAK9979733.1"/>
    </source>
</evidence>
<feature type="compositionally biased region" description="Polar residues" evidence="1">
    <location>
        <begin position="54"/>
        <end position="69"/>
    </location>
</feature>
<dbReference type="Proteomes" id="UP001479290">
    <property type="component" value="Unassembled WGS sequence"/>
</dbReference>
<feature type="compositionally biased region" description="Polar residues" evidence="1">
    <location>
        <begin position="86"/>
        <end position="103"/>
    </location>
</feature>
<organism evidence="4 5">
    <name type="scientific">Culter alburnus</name>
    <name type="common">Topmouth culter</name>
    <dbReference type="NCBI Taxonomy" id="194366"/>
    <lineage>
        <taxon>Eukaryota</taxon>
        <taxon>Metazoa</taxon>
        <taxon>Chordata</taxon>
        <taxon>Craniata</taxon>
        <taxon>Vertebrata</taxon>
        <taxon>Euteleostomi</taxon>
        <taxon>Actinopterygii</taxon>
        <taxon>Neopterygii</taxon>
        <taxon>Teleostei</taxon>
        <taxon>Ostariophysi</taxon>
        <taxon>Cypriniformes</taxon>
        <taxon>Xenocyprididae</taxon>
        <taxon>Xenocypridinae</taxon>
        <taxon>Culter</taxon>
    </lineage>
</organism>
<accession>A0AAW2B307</accession>
<keyword evidence="2" id="KW-1133">Transmembrane helix</keyword>
<reference evidence="4 5" key="1">
    <citation type="submission" date="2024-05" db="EMBL/GenBank/DDBJ databases">
        <title>A high-quality chromosomal-level genome assembly of Topmouth culter (Culter alburnus).</title>
        <authorList>
            <person name="Zhao H."/>
        </authorList>
    </citation>
    <scope>NUCLEOTIDE SEQUENCE [LARGE SCALE GENOMIC DNA]</scope>
    <source>
        <strain evidence="4">CATC2023</strain>
        <tissue evidence="4">Muscle</tissue>
    </source>
</reference>
<comment type="caution">
    <text evidence="4">The sequence shown here is derived from an EMBL/GenBank/DDBJ whole genome shotgun (WGS) entry which is preliminary data.</text>
</comment>
<evidence type="ECO:0000256" key="3">
    <source>
        <dbReference type="SAM" id="SignalP"/>
    </source>
</evidence>
<protein>
    <submittedName>
        <fullName evidence="4">Uncharacterized protein</fullName>
    </submittedName>
</protein>
<keyword evidence="5" id="KW-1185">Reference proteome</keyword>
<keyword evidence="2" id="KW-0472">Membrane</keyword>
<sequence>MRTQSAFVIWTAMVLHLSVIKGRTTDSPPDVSSLLNEVNPKDYVTSKNDILESRPSTAYQSISSPPTDFSTSKVTPTVPPPSQPSNDTSPSPAISQTPALQDVTTHNTETTSVPGFSVGSPSLSYLKSTVSDSVATAPATSISPSEGLQTFSTLTSSVSQTTQSARPFTPSYPQTSQFALTSSSDVTGPAPLEDQDKPSELDVGDQESGKVPHRPTSPLDPLLAALVTIFIICTAMVSAVLFLRFRQRSEHPEFHRLQDLPMDDLLEDTPLSRYTY</sequence>
<evidence type="ECO:0000256" key="1">
    <source>
        <dbReference type="SAM" id="MobiDB-lite"/>
    </source>
</evidence>
<gene>
    <name evidence="4" type="ORF">ABG768_013147</name>
</gene>
<keyword evidence="3" id="KW-0732">Signal</keyword>
<feature type="signal peptide" evidence="3">
    <location>
        <begin position="1"/>
        <end position="22"/>
    </location>
</feature>
<evidence type="ECO:0000256" key="2">
    <source>
        <dbReference type="SAM" id="Phobius"/>
    </source>
</evidence>
<dbReference type="AlphaFoldDB" id="A0AAW2B307"/>
<proteinExistence type="predicted"/>
<feature type="region of interest" description="Disordered" evidence="1">
    <location>
        <begin position="181"/>
        <end position="217"/>
    </location>
</feature>
<evidence type="ECO:0000313" key="5">
    <source>
        <dbReference type="Proteomes" id="UP001479290"/>
    </source>
</evidence>
<dbReference type="EMBL" id="JAWDJR010000002">
    <property type="protein sequence ID" value="KAK9979733.1"/>
    <property type="molecule type" value="Genomic_DNA"/>
</dbReference>